<dbReference type="OrthoDB" id="16816at2759"/>
<dbReference type="EMBL" id="JADCNL010000002">
    <property type="protein sequence ID" value="KAG0491923.1"/>
    <property type="molecule type" value="Genomic_DNA"/>
</dbReference>
<keyword evidence="2" id="KW-1185">Reference proteome</keyword>
<organism evidence="1 2">
    <name type="scientific">Vanilla planifolia</name>
    <name type="common">Vanilla</name>
    <dbReference type="NCBI Taxonomy" id="51239"/>
    <lineage>
        <taxon>Eukaryota</taxon>
        <taxon>Viridiplantae</taxon>
        <taxon>Streptophyta</taxon>
        <taxon>Embryophyta</taxon>
        <taxon>Tracheophyta</taxon>
        <taxon>Spermatophyta</taxon>
        <taxon>Magnoliopsida</taxon>
        <taxon>Liliopsida</taxon>
        <taxon>Asparagales</taxon>
        <taxon>Orchidaceae</taxon>
        <taxon>Vanilloideae</taxon>
        <taxon>Vanilleae</taxon>
        <taxon>Vanilla</taxon>
    </lineage>
</organism>
<accession>A0A835RK17</accession>
<evidence type="ECO:0000313" key="2">
    <source>
        <dbReference type="Proteomes" id="UP000636800"/>
    </source>
</evidence>
<evidence type="ECO:0000313" key="1">
    <source>
        <dbReference type="EMBL" id="KAG0491923.1"/>
    </source>
</evidence>
<proteinExistence type="predicted"/>
<dbReference type="Proteomes" id="UP000636800">
    <property type="component" value="Chromosome 2"/>
</dbReference>
<gene>
    <name evidence="1" type="ORF">HPP92_005321</name>
</gene>
<protein>
    <submittedName>
        <fullName evidence="1">Uncharacterized protein</fullName>
    </submittedName>
</protein>
<name>A0A835RK17_VANPL</name>
<reference evidence="1 2" key="1">
    <citation type="journal article" date="2020" name="Nat. Food">
        <title>A phased Vanilla planifolia genome enables genetic improvement of flavour and production.</title>
        <authorList>
            <person name="Hasing T."/>
            <person name="Tang H."/>
            <person name="Brym M."/>
            <person name="Khazi F."/>
            <person name="Huang T."/>
            <person name="Chambers A.H."/>
        </authorList>
    </citation>
    <scope>NUCLEOTIDE SEQUENCE [LARGE SCALE GENOMIC DNA]</scope>
    <source>
        <tissue evidence="1">Leaf</tissue>
    </source>
</reference>
<sequence>MAAKYLTYPLHDGPQVGWLLSAAQLFGDGHRSPDATFVHEGTCANQSTPAIPCG</sequence>
<comment type="caution">
    <text evidence="1">The sequence shown here is derived from an EMBL/GenBank/DDBJ whole genome shotgun (WGS) entry which is preliminary data.</text>
</comment>
<dbReference type="AlphaFoldDB" id="A0A835RK17"/>